<evidence type="ECO:0000259" key="6">
    <source>
        <dbReference type="Pfam" id="PF00685"/>
    </source>
</evidence>
<feature type="region of interest" description="Disordered" evidence="5">
    <location>
        <begin position="1"/>
        <end position="61"/>
    </location>
</feature>
<keyword evidence="8" id="KW-1185">Reference proteome</keyword>
<dbReference type="InterPro" id="IPR027417">
    <property type="entry name" value="P-loop_NTPase"/>
</dbReference>
<dbReference type="OMA" id="WSAMIME"/>
<dbReference type="PANTHER" id="PTHR10605:SF56">
    <property type="entry name" value="BIFUNCTIONAL HEPARAN SULFATE N-DEACETYLASE_N-SULFOTRANSFERASE"/>
    <property type="match status" value="1"/>
</dbReference>
<dbReference type="Gene3D" id="3.40.50.300">
    <property type="entry name" value="P-loop containing nucleotide triphosphate hydrolases"/>
    <property type="match status" value="1"/>
</dbReference>
<evidence type="ECO:0000256" key="4">
    <source>
        <dbReference type="PIRSR" id="PIRSR637359-2"/>
    </source>
</evidence>
<feature type="active site" description="For sulfotransferase activity" evidence="3">
    <location>
        <position position="92"/>
    </location>
</feature>
<dbReference type="eggNOG" id="ENOG502TAAZ">
    <property type="taxonomic scope" value="Eukaryota"/>
</dbReference>
<evidence type="ECO:0000313" key="8">
    <source>
        <dbReference type="Proteomes" id="UP000266841"/>
    </source>
</evidence>
<evidence type="ECO:0000313" key="7">
    <source>
        <dbReference type="EMBL" id="EJK66481.1"/>
    </source>
</evidence>
<dbReference type="Pfam" id="PF00685">
    <property type="entry name" value="Sulfotransfer_1"/>
    <property type="match status" value="1"/>
</dbReference>
<dbReference type="PANTHER" id="PTHR10605">
    <property type="entry name" value="HEPARAN SULFATE SULFOTRANSFERASE"/>
    <property type="match status" value="1"/>
</dbReference>
<feature type="binding site" evidence="4">
    <location>
        <position position="184"/>
    </location>
    <ligand>
        <name>3'-phosphoadenylyl sulfate</name>
        <dbReference type="ChEBI" id="CHEBI:58339"/>
    </ligand>
</feature>
<accession>K0SZK4</accession>
<dbReference type="InterPro" id="IPR000863">
    <property type="entry name" value="Sulfotransferase_dom"/>
</dbReference>
<dbReference type="GO" id="GO:0008146">
    <property type="term" value="F:sulfotransferase activity"/>
    <property type="evidence" value="ECO:0007669"/>
    <property type="project" value="InterPro"/>
</dbReference>
<name>K0SZK4_THAOC</name>
<dbReference type="OrthoDB" id="411451at2759"/>
<organism evidence="7 8">
    <name type="scientific">Thalassiosira oceanica</name>
    <name type="common">Marine diatom</name>
    <dbReference type="NCBI Taxonomy" id="159749"/>
    <lineage>
        <taxon>Eukaryota</taxon>
        <taxon>Sar</taxon>
        <taxon>Stramenopiles</taxon>
        <taxon>Ochrophyta</taxon>
        <taxon>Bacillariophyta</taxon>
        <taxon>Coscinodiscophyceae</taxon>
        <taxon>Thalassiosirophycidae</taxon>
        <taxon>Thalassiosirales</taxon>
        <taxon>Thalassiosiraceae</taxon>
        <taxon>Thalassiosira</taxon>
    </lineage>
</organism>
<keyword evidence="1" id="KW-0808">Transferase</keyword>
<reference evidence="7 8" key="1">
    <citation type="journal article" date="2012" name="Genome Biol.">
        <title>Genome and low-iron response of an oceanic diatom adapted to chronic iron limitation.</title>
        <authorList>
            <person name="Lommer M."/>
            <person name="Specht M."/>
            <person name="Roy A.S."/>
            <person name="Kraemer L."/>
            <person name="Andreson R."/>
            <person name="Gutowska M.A."/>
            <person name="Wolf J."/>
            <person name="Bergner S.V."/>
            <person name="Schilhabel M.B."/>
            <person name="Klostermeier U.C."/>
            <person name="Beiko R.G."/>
            <person name="Rosenstiel P."/>
            <person name="Hippler M."/>
            <person name="Laroche J."/>
        </authorList>
    </citation>
    <scope>NUCLEOTIDE SEQUENCE [LARGE SCALE GENOMIC DNA]</scope>
    <source>
        <strain evidence="7 8">CCMP1005</strain>
    </source>
</reference>
<dbReference type="SUPFAM" id="SSF52540">
    <property type="entry name" value="P-loop containing nucleoside triphosphate hydrolases"/>
    <property type="match status" value="1"/>
</dbReference>
<evidence type="ECO:0000256" key="3">
    <source>
        <dbReference type="PIRSR" id="PIRSR637359-1"/>
    </source>
</evidence>
<evidence type="ECO:0000256" key="1">
    <source>
        <dbReference type="ARBA" id="ARBA00022679"/>
    </source>
</evidence>
<comment type="caution">
    <text evidence="7">The sequence shown here is derived from an EMBL/GenBank/DDBJ whole genome shotgun (WGS) entry which is preliminary data.</text>
</comment>
<sequence>MSDFSSMLSALKQSASQVQSSDRKPARKDAESAVVPAVTSQQPRRQGRNKRSRDGVDEDFDTRVVPRFPHMHSSRRPRGAFELNWLVIGAQKAGTSWLHAQLSQCNCLRLPKRKKELHFFDWHFSKGFDWYSEQFGDKRENSLTGEVTPDYVVLSPSMIREIHNCFPRLKLVFLARDLTKRAWSAMCMELSQKVTGLQCGEFSSDAIVPQTKRQRLDNLTVAQRRRLQEQSSPDSMPDSYFMDRLSSKTHLSRSDYATHLRNWYEVFDDGNILLVDFNEISKPREVLAKIATHIGVNKDEAKRFVGSLAGDEVIRKVNAGAGKSALSERPRLESQITDYLAPFRSDFNKLLVQKGYDFAI</sequence>
<feature type="binding site" evidence="4">
    <location>
        <position position="176"/>
    </location>
    <ligand>
        <name>3'-phosphoadenylyl sulfate</name>
        <dbReference type="ChEBI" id="CHEBI:58339"/>
    </ligand>
</feature>
<dbReference type="EMBL" id="AGNL01014914">
    <property type="protein sequence ID" value="EJK66481.1"/>
    <property type="molecule type" value="Genomic_DNA"/>
</dbReference>
<dbReference type="AlphaFoldDB" id="K0SZK4"/>
<keyword evidence="2" id="KW-0325">Glycoprotein</keyword>
<feature type="domain" description="Sulfotransferase" evidence="6">
    <location>
        <begin position="86"/>
        <end position="298"/>
    </location>
</feature>
<gene>
    <name evidence="7" type="ORF">THAOC_12601</name>
</gene>
<dbReference type="InterPro" id="IPR037359">
    <property type="entry name" value="NST/OST"/>
</dbReference>
<protein>
    <recommendedName>
        <fullName evidence="6">Sulfotransferase domain-containing protein</fullName>
    </recommendedName>
</protein>
<proteinExistence type="predicted"/>
<evidence type="ECO:0000256" key="5">
    <source>
        <dbReference type="SAM" id="MobiDB-lite"/>
    </source>
</evidence>
<evidence type="ECO:0000256" key="2">
    <source>
        <dbReference type="ARBA" id="ARBA00023180"/>
    </source>
</evidence>
<feature type="compositionally biased region" description="Basic and acidic residues" evidence="5">
    <location>
        <begin position="21"/>
        <end position="31"/>
    </location>
</feature>
<feature type="compositionally biased region" description="Polar residues" evidence="5">
    <location>
        <begin position="1"/>
        <end position="20"/>
    </location>
</feature>
<dbReference type="Proteomes" id="UP000266841">
    <property type="component" value="Unassembled WGS sequence"/>
</dbReference>